<organism evidence="1 2">
    <name type="scientific">Providencia phage PSTNGR1</name>
    <dbReference type="NCBI Taxonomy" id="2783542"/>
    <lineage>
        <taxon>Viruses</taxon>
        <taxon>Duplodnaviria</taxon>
        <taxon>Heunggongvirae</taxon>
        <taxon>Uroviricota</taxon>
        <taxon>Caudoviricetes</taxon>
        <taxon>Autographivirales</taxon>
        <taxon>Autonotataviridae</taxon>
        <taxon>Jeruvirus</taxon>
        <taxon>Jeruvirus PSTNGR1</taxon>
    </lineage>
</organism>
<proteinExistence type="predicted"/>
<evidence type="ECO:0000313" key="1">
    <source>
        <dbReference type="EMBL" id="QPB11262.1"/>
    </source>
</evidence>
<name>A0A873WFK1_9CAUD</name>
<sequence length="87" mass="9489">MPDLHSSAVLIAQEHILKNLGAGSTVQFGPDAAELCVAVTPGVVYHIEQSEEDYYFLDDEGEPSYAINPHDGVVWFEAPTDVNVVPY</sequence>
<protein>
    <submittedName>
        <fullName evidence="1">Uncharacterized protein</fullName>
    </submittedName>
</protein>
<dbReference type="Proteomes" id="UP000663393">
    <property type="component" value="Segment"/>
</dbReference>
<reference evidence="1" key="1">
    <citation type="submission" date="2020-10" db="EMBL/GenBank/DDBJ databases">
        <authorList>
            <person name="Yerushalmy O."/>
            <person name="Gronovich N."/>
            <person name="Alkalay-Oren S."/>
            <person name="Coppenhagen-Glazer S."/>
            <person name="Hazan R."/>
        </authorList>
    </citation>
    <scope>NUCLEOTIDE SEQUENCE</scope>
</reference>
<dbReference type="EMBL" id="MW145136">
    <property type="protein sequence ID" value="QPB11262.1"/>
    <property type="molecule type" value="Genomic_DNA"/>
</dbReference>
<evidence type="ECO:0000313" key="2">
    <source>
        <dbReference type="Proteomes" id="UP000663393"/>
    </source>
</evidence>
<accession>A0A873WFK1</accession>
<keyword evidence="2" id="KW-1185">Reference proteome</keyword>